<keyword evidence="1" id="KW-1133">Transmembrane helix</keyword>
<reference evidence="2" key="2">
    <citation type="submission" date="2019-04" db="EMBL/GenBank/DDBJ databases">
        <authorList>
            <person name="Kadobianskyi M."/>
            <person name="Schulze L."/>
            <person name="Schuelke M."/>
            <person name="Judkewitz B."/>
        </authorList>
    </citation>
    <scope>NUCLEOTIDE SEQUENCE</scope>
    <source>
        <strain evidence="2">Bolton</strain>
        <tissue evidence="2">Whole-body</tissue>
    </source>
</reference>
<keyword evidence="1" id="KW-0472">Membrane</keyword>
<evidence type="ECO:0000313" key="3">
    <source>
        <dbReference type="Proteomes" id="UP000316079"/>
    </source>
</evidence>
<dbReference type="AlphaFoldDB" id="A0A553QJF0"/>
<dbReference type="OrthoDB" id="8061355at2759"/>
<keyword evidence="3" id="KW-1185">Reference proteome</keyword>
<name>A0A553QJF0_9TELE</name>
<protein>
    <recommendedName>
        <fullName evidence="4">ATP-binding cassette sub-family A member 1</fullName>
    </recommendedName>
</protein>
<organism evidence="2 3">
    <name type="scientific">Danionella cerebrum</name>
    <dbReference type="NCBI Taxonomy" id="2873325"/>
    <lineage>
        <taxon>Eukaryota</taxon>
        <taxon>Metazoa</taxon>
        <taxon>Chordata</taxon>
        <taxon>Craniata</taxon>
        <taxon>Vertebrata</taxon>
        <taxon>Euteleostomi</taxon>
        <taxon>Actinopterygii</taxon>
        <taxon>Neopterygii</taxon>
        <taxon>Teleostei</taxon>
        <taxon>Ostariophysi</taxon>
        <taxon>Cypriniformes</taxon>
        <taxon>Danionidae</taxon>
        <taxon>Danioninae</taxon>
        <taxon>Danionella</taxon>
    </lineage>
</organism>
<evidence type="ECO:0000313" key="2">
    <source>
        <dbReference type="EMBL" id="TRY90059.1"/>
    </source>
</evidence>
<keyword evidence="1" id="KW-0812">Transmembrane</keyword>
<dbReference type="EMBL" id="SRMA01025877">
    <property type="protein sequence ID" value="TRY90057.1"/>
    <property type="molecule type" value="Genomic_DNA"/>
</dbReference>
<dbReference type="EMBL" id="SRMA01025877">
    <property type="protein sequence ID" value="TRY90059.1"/>
    <property type="molecule type" value="Genomic_DNA"/>
</dbReference>
<reference evidence="2 3" key="1">
    <citation type="journal article" date="2019" name="Sci. Data">
        <title>Hybrid genome assembly and annotation of Danionella translucida.</title>
        <authorList>
            <person name="Kadobianskyi M."/>
            <person name="Schulze L."/>
            <person name="Schuelke M."/>
            <person name="Judkewitz B."/>
        </authorList>
    </citation>
    <scope>NUCLEOTIDE SEQUENCE [LARGE SCALE GENOMIC DNA]</scope>
    <source>
        <strain evidence="2 3">Bolton</strain>
    </source>
</reference>
<feature type="transmembrane region" description="Helical" evidence="1">
    <location>
        <begin position="137"/>
        <end position="168"/>
    </location>
</feature>
<gene>
    <name evidence="2" type="ORF">DNTS_031575</name>
</gene>
<proteinExistence type="predicted"/>
<dbReference type="Proteomes" id="UP000316079">
    <property type="component" value="Unassembled WGS sequence"/>
</dbReference>
<comment type="caution">
    <text evidence="2">The sequence shown here is derived from an EMBL/GenBank/DDBJ whole genome shotgun (WGS) entry which is preliminary data.</text>
</comment>
<sequence length="454" mass="50920">MFRCVQRGAEPQPGATELRHYSLWMTDSNPSGRADARYKTTLNPSMLLTREAPAADRSPVHRDALTKLAFTGFTANVQQRPSTRFGRELRVKRDPSEDVYLHSAGSAVVEELHLQKETNGFSGAVCSLQKMLMDKFFLVFLLAQFQLLTEIVWPLFIFFILISVRLYYPPYEQHECHFPNKAMPSAGTLPWIQGIVCNANNPCFRHSTPGESPGVVGNFNDSMNFSTGTKGFRLKDFLHENETLSVFLQQNASFSQSYVNSILEADVNLEKVLIKGFGVHLRDMCSSITLKDFVTISDEMVARFTQEKICSSPSSWLDQAESHFKSNLDFLKPIRSDLRANATDVREVAKATNNLLESLGSLAVELASMRSWSDLRNEILFLSENATGSPGLMYQAVSRIVCGHPEGGGLKIKSLNWYEDSNFQAMFNSHNDSDDQPVSAYDNTTSTLNIKTYV</sequence>
<evidence type="ECO:0008006" key="4">
    <source>
        <dbReference type="Google" id="ProtNLM"/>
    </source>
</evidence>
<evidence type="ECO:0000256" key="1">
    <source>
        <dbReference type="SAM" id="Phobius"/>
    </source>
</evidence>
<dbReference type="EMBL" id="SRMA01025877">
    <property type="protein sequence ID" value="TRY90060.1"/>
    <property type="molecule type" value="Genomic_DNA"/>
</dbReference>
<accession>A0A553QJF0</accession>
<dbReference type="STRING" id="623744.A0A553QJF0"/>